<dbReference type="AlphaFoldDB" id="A0A150JER0"/>
<comment type="caution">
    <text evidence="1">The sequence shown here is derived from an EMBL/GenBank/DDBJ whole genome shotgun (WGS) entry which is preliminary data.</text>
</comment>
<organism evidence="1">
    <name type="scientific">Candidatus Methanofastidiosum methylothiophilum</name>
    <dbReference type="NCBI Taxonomy" id="1705564"/>
    <lineage>
        <taxon>Archaea</taxon>
        <taxon>Methanobacteriati</taxon>
        <taxon>Methanobacteriota</taxon>
        <taxon>Stenosarchaea group</taxon>
        <taxon>Candidatus Methanofastidiosia</taxon>
        <taxon>Candidatus Methanofastidiosales</taxon>
        <taxon>Candidatus Methanofastidiosaceae</taxon>
        <taxon>Candidatus Methanofastidiosum</taxon>
    </lineage>
</organism>
<evidence type="ECO:0000313" key="1">
    <source>
        <dbReference type="EMBL" id="KYC55716.1"/>
    </source>
</evidence>
<accession>A0A150JED3</accession>
<proteinExistence type="predicted"/>
<dbReference type="EMBL" id="LNJE01000036">
    <property type="protein sequence ID" value="KYC55716.1"/>
    <property type="molecule type" value="Genomic_DNA"/>
</dbReference>
<accession>A0A150JER0</accession>
<sequence length="37" mass="4393">MDKKYELIKDGYGWYMVKALKDFQLITGKIIKKGEIK</sequence>
<gene>
    <name evidence="1" type="ORF">APG09_01563</name>
</gene>
<reference evidence="1" key="1">
    <citation type="journal article" date="2016" name="ISME J.">
        <title>Chasing the elusive Euryarchaeota class WSA2: genomes reveal a uniquely fastidious methyl-reducing methanogen.</title>
        <authorList>
            <person name="Nobu M.K."/>
            <person name="Narihiro T."/>
            <person name="Kuroda K."/>
            <person name="Mei R."/>
            <person name="Liu W.T."/>
        </authorList>
    </citation>
    <scope>NUCLEOTIDE SEQUENCE [LARGE SCALE GENOMIC DNA]</scope>
    <source>
        <strain evidence="1">ADurb1213_Bin02801</strain>
    </source>
</reference>
<protein>
    <submittedName>
        <fullName evidence="1">Uncharacterized protein</fullName>
    </submittedName>
</protein>
<name>A0A150JER0_9EURY</name>